<dbReference type="SMART" id="SM00487">
    <property type="entry name" value="DEXDc"/>
    <property type="match status" value="1"/>
</dbReference>
<gene>
    <name evidence="15" type="ORF">ETU09_00830</name>
</gene>
<evidence type="ECO:0000256" key="10">
    <source>
        <dbReference type="ARBA" id="ARBA00034808"/>
    </source>
</evidence>
<dbReference type="Pfam" id="PF16124">
    <property type="entry name" value="RecQ_Zn_bind"/>
    <property type="match status" value="1"/>
</dbReference>
<feature type="domain" description="Helicase ATP-binding" evidence="13">
    <location>
        <begin position="27"/>
        <end position="196"/>
    </location>
</feature>
<evidence type="ECO:0000256" key="6">
    <source>
        <dbReference type="ARBA" id="ARBA00022840"/>
    </source>
</evidence>
<evidence type="ECO:0000256" key="5">
    <source>
        <dbReference type="ARBA" id="ARBA00022806"/>
    </source>
</evidence>
<proteinExistence type="inferred from homology"/>
<dbReference type="EMBL" id="SELH01000011">
    <property type="protein sequence ID" value="TWP30578.1"/>
    <property type="molecule type" value="Genomic_DNA"/>
</dbReference>
<keyword evidence="2" id="KW-0479">Metal-binding</keyword>
<feature type="domain" description="Helicase C-terminal" evidence="14">
    <location>
        <begin position="220"/>
        <end position="381"/>
    </location>
</feature>
<keyword evidence="7" id="KW-0238">DNA-binding</keyword>
<dbReference type="AlphaFoldDB" id="A0A563DK08"/>
<evidence type="ECO:0000256" key="11">
    <source>
        <dbReference type="ARBA" id="ARBA00044535"/>
    </source>
</evidence>
<dbReference type="Gene3D" id="3.40.50.300">
    <property type="entry name" value="P-loop containing nucleotide triphosphate hydrolases"/>
    <property type="match status" value="2"/>
</dbReference>
<evidence type="ECO:0000256" key="7">
    <source>
        <dbReference type="ARBA" id="ARBA00023125"/>
    </source>
</evidence>
<dbReference type="PROSITE" id="PS51194">
    <property type="entry name" value="HELICASE_CTER"/>
    <property type="match status" value="1"/>
</dbReference>
<dbReference type="InterPro" id="IPR004589">
    <property type="entry name" value="DNA_helicase_ATP-dep_RecQ"/>
</dbReference>
<dbReference type="InterPro" id="IPR036388">
    <property type="entry name" value="WH-like_DNA-bd_sf"/>
</dbReference>
<dbReference type="SMART" id="SM00490">
    <property type="entry name" value="HELICc"/>
    <property type="match status" value="1"/>
</dbReference>
<dbReference type="PANTHER" id="PTHR13710">
    <property type="entry name" value="DNA HELICASE RECQ FAMILY MEMBER"/>
    <property type="match status" value="1"/>
</dbReference>
<evidence type="ECO:0000259" key="13">
    <source>
        <dbReference type="PROSITE" id="PS51192"/>
    </source>
</evidence>
<keyword evidence="5 15" id="KW-0347">Helicase</keyword>
<evidence type="ECO:0000256" key="9">
    <source>
        <dbReference type="ARBA" id="ARBA00034617"/>
    </source>
</evidence>
<evidence type="ECO:0000313" key="15">
    <source>
        <dbReference type="EMBL" id="TWP30578.1"/>
    </source>
</evidence>
<name>A0A563DK08_9FLAO</name>
<dbReference type="GO" id="GO:0006310">
    <property type="term" value="P:DNA recombination"/>
    <property type="evidence" value="ECO:0007669"/>
    <property type="project" value="InterPro"/>
</dbReference>
<comment type="caution">
    <text evidence="15">The sequence shown here is derived from an EMBL/GenBank/DDBJ whole genome shotgun (WGS) entry which is preliminary data.</text>
</comment>
<keyword evidence="6" id="KW-0067">ATP-binding</keyword>
<evidence type="ECO:0000259" key="14">
    <source>
        <dbReference type="PROSITE" id="PS51194"/>
    </source>
</evidence>
<keyword evidence="3" id="KW-0547">Nucleotide-binding</keyword>
<dbReference type="PANTHER" id="PTHR13710:SF105">
    <property type="entry name" value="ATP-DEPENDENT DNA HELICASE Q1"/>
    <property type="match status" value="1"/>
</dbReference>
<dbReference type="EC" id="5.6.2.4" evidence="10"/>
<dbReference type="GO" id="GO:0016787">
    <property type="term" value="F:hydrolase activity"/>
    <property type="evidence" value="ECO:0007669"/>
    <property type="project" value="UniProtKB-KW"/>
</dbReference>
<dbReference type="GO" id="GO:0005737">
    <property type="term" value="C:cytoplasm"/>
    <property type="evidence" value="ECO:0007669"/>
    <property type="project" value="TreeGrafter"/>
</dbReference>
<dbReference type="Gene3D" id="1.10.10.10">
    <property type="entry name" value="Winged helix-like DNA-binding domain superfamily/Winged helix DNA-binding domain"/>
    <property type="match status" value="1"/>
</dbReference>
<dbReference type="InterPro" id="IPR032284">
    <property type="entry name" value="RecQ_Zn-bd"/>
</dbReference>
<comment type="similarity">
    <text evidence="1">Belongs to the helicase family. RecQ subfamily.</text>
</comment>
<dbReference type="GO" id="GO:0043138">
    <property type="term" value="F:3'-5' DNA helicase activity"/>
    <property type="evidence" value="ECO:0007669"/>
    <property type="project" value="UniProtKB-EC"/>
</dbReference>
<keyword evidence="16" id="KW-1185">Reference proteome</keyword>
<keyword evidence="8" id="KW-0413">Isomerase</keyword>
<dbReference type="GO" id="GO:0005524">
    <property type="term" value="F:ATP binding"/>
    <property type="evidence" value="ECO:0007669"/>
    <property type="project" value="UniProtKB-KW"/>
</dbReference>
<dbReference type="GO" id="GO:0030894">
    <property type="term" value="C:replisome"/>
    <property type="evidence" value="ECO:0007669"/>
    <property type="project" value="TreeGrafter"/>
</dbReference>
<dbReference type="GO" id="GO:0009378">
    <property type="term" value="F:four-way junction helicase activity"/>
    <property type="evidence" value="ECO:0007669"/>
    <property type="project" value="TreeGrafter"/>
</dbReference>
<accession>A0A563DK08</accession>
<dbReference type="InterPro" id="IPR001650">
    <property type="entry name" value="Helicase_C-like"/>
</dbReference>
<dbReference type="Proteomes" id="UP000319499">
    <property type="component" value="Unassembled WGS sequence"/>
</dbReference>
<dbReference type="RefSeq" id="WP_146291246.1">
    <property type="nucleotide sequence ID" value="NZ_SELH01000011.1"/>
</dbReference>
<evidence type="ECO:0000256" key="1">
    <source>
        <dbReference type="ARBA" id="ARBA00005446"/>
    </source>
</evidence>
<comment type="catalytic activity">
    <reaction evidence="9">
        <text>Couples ATP hydrolysis with the unwinding of duplex DNA by translocating in the 3'-5' direction.</text>
        <dbReference type="EC" id="5.6.2.4"/>
    </reaction>
</comment>
<dbReference type="GO" id="GO:0046872">
    <property type="term" value="F:metal ion binding"/>
    <property type="evidence" value="ECO:0007669"/>
    <property type="project" value="UniProtKB-KW"/>
</dbReference>
<dbReference type="OrthoDB" id="9763310at2"/>
<evidence type="ECO:0000256" key="12">
    <source>
        <dbReference type="ARBA" id="ARBA00044550"/>
    </source>
</evidence>
<reference evidence="15 16" key="1">
    <citation type="submission" date="2019-02" db="EMBL/GenBank/DDBJ databases">
        <title>Apibacter muscae sp. nov.: a novel member of the house fly microbiota.</title>
        <authorList>
            <person name="Park R."/>
        </authorList>
    </citation>
    <scope>NUCLEOTIDE SEQUENCE [LARGE SCALE GENOMIC DNA]</scope>
    <source>
        <strain evidence="15 16">AL1</strain>
    </source>
</reference>
<evidence type="ECO:0000313" key="16">
    <source>
        <dbReference type="Proteomes" id="UP000319499"/>
    </source>
</evidence>
<dbReference type="GO" id="GO:0043590">
    <property type="term" value="C:bacterial nucleoid"/>
    <property type="evidence" value="ECO:0007669"/>
    <property type="project" value="TreeGrafter"/>
</dbReference>
<sequence length="629" mass="73679">MDISLPNQVLEYYWGYEDFRYPQKEIILSILNNNDTVALLPTGAGKSICYQVPALLKEGVCIIISPLLALIKDQVFQLKRRYIPSDFISSEQTSDQHHIIYNKLKNNELKLLYISPERLLNKQFLEIISDINVSFIAIDEAHCISEWGNDFRPSYQQIHSFREFIGFHIPCIALTATATEKVLSEIIMKLKLKDVEVFKKSYKRENLSLQVVKAEDKISQIVRILNKYRGSGIIYCRTRSETKNLCSILRGKGYLVDFFHAGLSPSEKIKKQKNWTESDSLVLISTNAFGMGIDKENVRCIIHFSPPYSLENYYQEVGRAGRDGNLSHAFLLWNDYEFSNLSSFLLQTICSYNDYNKIIKYLYTLYGIAPSETPEHIFDFDLNYFQKYTKIPSTRIIPILEFLNNSSIINWRYEPGDSIIQLKFPIERLDYQSFGKDTWIFDEISRKITGVFSYQVKFNESKLANVLRISLEELRKFLTKYSQSGDIFYVDGNKQKIQFLTARNDSVLLNDFWKKFNQIQNNKLLKYKELEFFIQNKRFCRMRLILGYFGEKEKKSCGKCDICLSKQPYNSLTNSENLFQFIKVSPRTRQDIYDEFYCHTSDEIHDLLQELIGENKIKVLNYNTYCVNN</sequence>
<keyword evidence="4" id="KW-0378">Hydrolase</keyword>
<evidence type="ECO:0000256" key="2">
    <source>
        <dbReference type="ARBA" id="ARBA00022723"/>
    </source>
</evidence>
<dbReference type="InterPro" id="IPR011545">
    <property type="entry name" value="DEAD/DEAH_box_helicase_dom"/>
</dbReference>
<evidence type="ECO:0000256" key="3">
    <source>
        <dbReference type="ARBA" id="ARBA00022741"/>
    </source>
</evidence>
<organism evidence="15 16">
    <name type="scientific">Apibacter muscae</name>
    <dbReference type="NCBI Taxonomy" id="2509004"/>
    <lineage>
        <taxon>Bacteria</taxon>
        <taxon>Pseudomonadati</taxon>
        <taxon>Bacteroidota</taxon>
        <taxon>Flavobacteriia</taxon>
        <taxon>Flavobacteriales</taxon>
        <taxon>Weeksellaceae</taxon>
        <taxon>Apibacter</taxon>
    </lineage>
</organism>
<dbReference type="GO" id="GO:0003677">
    <property type="term" value="F:DNA binding"/>
    <property type="evidence" value="ECO:0007669"/>
    <property type="project" value="UniProtKB-KW"/>
</dbReference>
<evidence type="ECO:0000256" key="4">
    <source>
        <dbReference type="ARBA" id="ARBA00022801"/>
    </source>
</evidence>
<dbReference type="FunFam" id="3.40.50.300:FF:001389">
    <property type="entry name" value="ATP-dependent DNA helicase RecQ"/>
    <property type="match status" value="1"/>
</dbReference>
<dbReference type="CDD" id="cd17920">
    <property type="entry name" value="DEXHc_RecQ"/>
    <property type="match status" value="1"/>
</dbReference>
<dbReference type="PROSITE" id="PS51192">
    <property type="entry name" value="HELICASE_ATP_BIND_1"/>
    <property type="match status" value="1"/>
</dbReference>
<dbReference type="Pfam" id="PF00270">
    <property type="entry name" value="DEAD"/>
    <property type="match status" value="1"/>
</dbReference>
<protein>
    <recommendedName>
        <fullName evidence="11">ATP-dependent DNA helicase RecQ</fullName>
        <ecNumber evidence="10">5.6.2.4</ecNumber>
    </recommendedName>
    <alternativeName>
        <fullName evidence="12">DNA 3'-5' helicase RecQ</fullName>
    </alternativeName>
</protein>
<dbReference type="GO" id="GO:0006281">
    <property type="term" value="P:DNA repair"/>
    <property type="evidence" value="ECO:0007669"/>
    <property type="project" value="TreeGrafter"/>
</dbReference>
<dbReference type="Pfam" id="PF00271">
    <property type="entry name" value="Helicase_C"/>
    <property type="match status" value="1"/>
</dbReference>
<evidence type="ECO:0000256" key="8">
    <source>
        <dbReference type="ARBA" id="ARBA00023235"/>
    </source>
</evidence>
<dbReference type="InterPro" id="IPR014001">
    <property type="entry name" value="Helicase_ATP-bd"/>
</dbReference>
<dbReference type="NCBIfam" id="TIGR00614">
    <property type="entry name" value="recQ_fam"/>
    <property type="match status" value="1"/>
</dbReference>
<dbReference type="SUPFAM" id="SSF52540">
    <property type="entry name" value="P-loop containing nucleoside triphosphate hydrolases"/>
    <property type="match status" value="1"/>
</dbReference>
<dbReference type="InterPro" id="IPR027417">
    <property type="entry name" value="P-loop_NTPase"/>
</dbReference>